<dbReference type="OrthoDB" id="9774675at2"/>
<dbReference type="GO" id="GO:0016117">
    <property type="term" value="P:carotenoid biosynthetic process"/>
    <property type="evidence" value="ECO:0007669"/>
    <property type="project" value="UniProtKB-KW"/>
</dbReference>
<comment type="pathway">
    <text evidence="2 9">Carotenoid biosynthesis.</text>
</comment>
<dbReference type="InterPro" id="IPR036188">
    <property type="entry name" value="FAD/NAD-bd_sf"/>
</dbReference>
<feature type="domain" description="Amine oxidase" evidence="10">
    <location>
        <begin position="27"/>
        <end position="493"/>
    </location>
</feature>
<dbReference type="InterPro" id="IPR008150">
    <property type="entry name" value="Phytoene_DH_bac_CS"/>
</dbReference>
<comment type="cofactor">
    <cofactor evidence="1">
        <name>FAD</name>
        <dbReference type="ChEBI" id="CHEBI:57692"/>
    </cofactor>
</comment>
<name>A0A2U2N8M0_9GAMM</name>
<dbReference type="SUPFAM" id="SSF51905">
    <property type="entry name" value="FAD/NAD(P)-binding domain"/>
    <property type="match status" value="1"/>
</dbReference>
<keyword evidence="4" id="KW-0285">Flavoprotein</keyword>
<keyword evidence="6" id="KW-0274">FAD</keyword>
<evidence type="ECO:0000256" key="3">
    <source>
        <dbReference type="ARBA" id="ARBA00006046"/>
    </source>
</evidence>
<dbReference type="EMBL" id="QFFI01000002">
    <property type="protein sequence ID" value="PWG65480.1"/>
    <property type="molecule type" value="Genomic_DNA"/>
</dbReference>
<dbReference type="PROSITE" id="PS00982">
    <property type="entry name" value="PHYTOENE_DH"/>
    <property type="match status" value="1"/>
</dbReference>
<comment type="caution">
    <text evidence="11">The sequence shown here is derived from an EMBL/GenBank/DDBJ whole genome shotgun (WGS) entry which is preliminary data.</text>
</comment>
<dbReference type="InterPro" id="IPR002937">
    <property type="entry name" value="Amino_oxidase"/>
</dbReference>
<reference evidence="11 12" key="1">
    <citation type="submission" date="2018-05" db="EMBL/GenBank/DDBJ databases">
        <title>Spiribacter halobius sp. nov., a moderately halophilic bacterium isolated from marine solar saltern.</title>
        <authorList>
            <person name="Zheng W.-S."/>
            <person name="Lu D.-C."/>
            <person name="Du Z.-J."/>
        </authorList>
    </citation>
    <scope>NUCLEOTIDE SEQUENCE [LARGE SCALE GENOMIC DNA]</scope>
    <source>
        <strain evidence="11 12">E85</strain>
    </source>
</reference>
<evidence type="ECO:0000256" key="4">
    <source>
        <dbReference type="ARBA" id="ARBA00022630"/>
    </source>
</evidence>
<dbReference type="NCBIfam" id="TIGR02734">
    <property type="entry name" value="crtI_fam"/>
    <property type="match status" value="1"/>
</dbReference>
<evidence type="ECO:0000256" key="1">
    <source>
        <dbReference type="ARBA" id="ARBA00001974"/>
    </source>
</evidence>
<dbReference type="AlphaFoldDB" id="A0A2U2N8M0"/>
<evidence type="ECO:0000256" key="6">
    <source>
        <dbReference type="ARBA" id="ARBA00022827"/>
    </source>
</evidence>
<dbReference type="Gene3D" id="3.50.50.60">
    <property type="entry name" value="FAD/NAD(P)-binding domain"/>
    <property type="match status" value="2"/>
</dbReference>
<keyword evidence="12" id="KW-1185">Reference proteome</keyword>
<dbReference type="GO" id="GO:0016627">
    <property type="term" value="F:oxidoreductase activity, acting on the CH-CH group of donors"/>
    <property type="evidence" value="ECO:0007669"/>
    <property type="project" value="UniProtKB-ARBA"/>
</dbReference>
<dbReference type="PANTHER" id="PTHR43734">
    <property type="entry name" value="PHYTOENE DESATURASE"/>
    <property type="match status" value="1"/>
</dbReference>
<evidence type="ECO:0000256" key="9">
    <source>
        <dbReference type="RuleBase" id="RU362075"/>
    </source>
</evidence>
<evidence type="ECO:0000256" key="8">
    <source>
        <dbReference type="ARBA" id="ARBA00031986"/>
    </source>
</evidence>
<sequence length="508" mass="56096">MLPGAGSSGVRVGGGGVRALVLGGGFGGIAAALRLRARGYRVHLVDRCPRLGGRAQVFERGGYHHDAGPTVITAPFLFAELFTLFGQDLADHIEMRPLDPWYRFRFPDGALFDYGPGEARLEAEIARFEPRDVAGYRSLLAESRALFDVAFTELADQPFDRASTMLRQLPRLLQRRIDRSVWQMVCRHIRHPYLRRALSLQPLLIGGNPLQTTCIYGLIHYLERRWGIHFAMGGTGALVDALAGLLESTGVTVELGRSVERLERDGRRVTAALLDDGRRLTADAFVSNLDPLHLYGELLQPAPLAARLKARTASHSMGLFVLYFGTDRQYPEVAHHTIWLGERYEALLRDIFQRRVLPEDFSLYLHRPTATDPSFAPPGHDAWYVLAPVPNLLGGIDWAEAGPALEARIIDALQATLLPGLRDHLRAPFHMTPADFARDYNSVHGTGFSVSPLFRQSAWFRFHNRAEGLDNLYLVGAGTHPGAGLPGVLSSAKVVERLLPDTTGRSAA</sequence>
<proteinExistence type="inferred from homology"/>
<accession>A0A2U2N8M0</accession>
<dbReference type="PANTHER" id="PTHR43734:SF3">
    <property type="entry name" value="B-CAROTENE KETOLASE"/>
    <property type="match status" value="1"/>
</dbReference>
<evidence type="ECO:0000313" key="12">
    <source>
        <dbReference type="Proteomes" id="UP000245474"/>
    </source>
</evidence>
<evidence type="ECO:0000313" key="11">
    <source>
        <dbReference type="EMBL" id="PWG65480.1"/>
    </source>
</evidence>
<comment type="similarity">
    <text evidence="3 9">Belongs to the carotenoid/retinoid oxidoreductase family.</text>
</comment>
<gene>
    <name evidence="11" type="ORF">DEM34_01695</name>
</gene>
<dbReference type="Pfam" id="PF01593">
    <property type="entry name" value="Amino_oxidase"/>
    <property type="match status" value="1"/>
</dbReference>
<keyword evidence="7 9" id="KW-0560">Oxidoreductase</keyword>
<evidence type="ECO:0000259" key="10">
    <source>
        <dbReference type="Pfam" id="PF01593"/>
    </source>
</evidence>
<dbReference type="Proteomes" id="UP000245474">
    <property type="component" value="Unassembled WGS sequence"/>
</dbReference>
<protein>
    <recommendedName>
        <fullName evidence="8">Phytoene dehydrogenase</fullName>
    </recommendedName>
</protein>
<evidence type="ECO:0000256" key="7">
    <source>
        <dbReference type="ARBA" id="ARBA00023002"/>
    </source>
</evidence>
<evidence type="ECO:0000256" key="5">
    <source>
        <dbReference type="ARBA" id="ARBA00022746"/>
    </source>
</evidence>
<dbReference type="InterPro" id="IPR014105">
    <property type="entry name" value="Carotenoid/retinoid_OxRdtase"/>
</dbReference>
<organism evidence="11 12">
    <name type="scientific">Sediminicurvatus halobius</name>
    <dbReference type="NCBI Taxonomy" id="2182432"/>
    <lineage>
        <taxon>Bacteria</taxon>
        <taxon>Pseudomonadati</taxon>
        <taxon>Pseudomonadota</taxon>
        <taxon>Gammaproteobacteria</taxon>
        <taxon>Chromatiales</taxon>
        <taxon>Ectothiorhodospiraceae</taxon>
        <taxon>Sediminicurvatus</taxon>
    </lineage>
</organism>
<keyword evidence="5 9" id="KW-0125">Carotenoid biosynthesis</keyword>
<evidence type="ECO:0000256" key="2">
    <source>
        <dbReference type="ARBA" id="ARBA00004829"/>
    </source>
</evidence>